<protein>
    <submittedName>
        <fullName evidence="1">Uncharacterized protein</fullName>
    </submittedName>
</protein>
<name>A0A810L976_9ACTN</name>
<proteinExistence type="predicted"/>
<keyword evidence="2" id="KW-1185">Reference proteome</keyword>
<dbReference type="AlphaFoldDB" id="A0A810L976"/>
<dbReference type="Proteomes" id="UP000680750">
    <property type="component" value="Chromosome"/>
</dbReference>
<evidence type="ECO:0000313" key="2">
    <source>
        <dbReference type="Proteomes" id="UP000680750"/>
    </source>
</evidence>
<evidence type="ECO:0000313" key="1">
    <source>
        <dbReference type="EMBL" id="BCJ31435.1"/>
    </source>
</evidence>
<reference evidence="1" key="1">
    <citation type="submission" date="2020-08" db="EMBL/GenBank/DDBJ databases">
        <title>Whole genome shotgun sequence of Actinocatenispora sera NBRC 101916.</title>
        <authorList>
            <person name="Komaki H."/>
            <person name="Tamura T."/>
        </authorList>
    </citation>
    <scope>NUCLEOTIDE SEQUENCE</scope>
    <source>
        <strain evidence="1">NBRC 101916</strain>
    </source>
</reference>
<dbReference type="KEGG" id="aser:Asera_55430"/>
<dbReference type="RefSeq" id="WP_157034595.1">
    <property type="nucleotide sequence ID" value="NZ_AP023354.1"/>
</dbReference>
<gene>
    <name evidence="1" type="ORF">Asera_55430</name>
</gene>
<sequence length="72" mass="7957">MTRVRIETAGHIIEIEEKDAGHADLAPAALALWRETRFGRGEAGTTSGQFETGDDRYAEEHIGILGFRSQSR</sequence>
<dbReference type="EMBL" id="AP023354">
    <property type="protein sequence ID" value="BCJ31435.1"/>
    <property type="molecule type" value="Genomic_DNA"/>
</dbReference>
<organism evidence="1 2">
    <name type="scientific">Actinocatenispora sera</name>
    <dbReference type="NCBI Taxonomy" id="390989"/>
    <lineage>
        <taxon>Bacteria</taxon>
        <taxon>Bacillati</taxon>
        <taxon>Actinomycetota</taxon>
        <taxon>Actinomycetes</taxon>
        <taxon>Micromonosporales</taxon>
        <taxon>Micromonosporaceae</taxon>
        <taxon>Actinocatenispora</taxon>
    </lineage>
</organism>
<accession>A0A810L976</accession>